<evidence type="ECO:0000313" key="2">
    <source>
        <dbReference type="Proteomes" id="UP000808349"/>
    </source>
</evidence>
<dbReference type="AlphaFoldDB" id="A0A9D7SDR2"/>
<name>A0A9D7SDR2_9BACT</name>
<gene>
    <name evidence="1" type="ORF">IPO85_19985</name>
</gene>
<evidence type="ECO:0000313" key="1">
    <source>
        <dbReference type="EMBL" id="MBK9719750.1"/>
    </source>
</evidence>
<sequence>MKNTIILLIFSIQLIGCVKKQFIPDITFIKIGRSETLTTSDSLKFGSAFYIQTDFQQDSMYIKINVQPQDIDSIDFIWPLITLKAKMMDKLKNACLKFVDYSIQLPNGNLPNAYFEEPVIYNGGAYLIYYKDSIGVEHYFCYVLKDLSPETQHLHYLFMDYCQLIGLSKSYERKFTINSDSIARTLSFKKNMKCFTPLAEIKKHHPIYKFIPKAD</sequence>
<organism evidence="1 2">
    <name type="scientific">Candidatus Defluviibacterium haderslevense</name>
    <dbReference type="NCBI Taxonomy" id="2981993"/>
    <lineage>
        <taxon>Bacteria</taxon>
        <taxon>Pseudomonadati</taxon>
        <taxon>Bacteroidota</taxon>
        <taxon>Saprospiria</taxon>
        <taxon>Saprospirales</taxon>
        <taxon>Saprospiraceae</taxon>
        <taxon>Candidatus Defluviibacterium</taxon>
    </lineage>
</organism>
<dbReference type="Proteomes" id="UP000808349">
    <property type="component" value="Unassembled WGS sequence"/>
</dbReference>
<comment type="caution">
    <text evidence="1">The sequence shown here is derived from an EMBL/GenBank/DDBJ whole genome shotgun (WGS) entry which is preliminary data.</text>
</comment>
<proteinExistence type="predicted"/>
<dbReference type="EMBL" id="JADKFW010000021">
    <property type="protein sequence ID" value="MBK9719750.1"/>
    <property type="molecule type" value="Genomic_DNA"/>
</dbReference>
<accession>A0A9D7SDR2</accession>
<reference evidence="1 2" key="1">
    <citation type="submission" date="2020-10" db="EMBL/GenBank/DDBJ databases">
        <title>Connecting structure to function with the recovery of over 1000 high-quality activated sludge metagenome-assembled genomes encoding full-length rRNA genes using long-read sequencing.</title>
        <authorList>
            <person name="Singleton C.M."/>
            <person name="Petriglieri F."/>
            <person name="Kristensen J.M."/>
            <person name="Kirkegaard R.H."/>
            <person name="Michaelsen T.Y."/>
            <person name="Andersen M.H."/>
            <person name="Karst S.M."/>
            <person name="Dueholm M.S."/>
            <person name="Nielsen P.H."/>
            <person name="Albertsen M."/>
        </authorList>
    </citation>
    <scope>NUCLEOTIDE SEQUENCE [LARGE SCALE GENOMIC DNA]</scope>
    <source>
        <strain evidence="1">Ribe_18-Q3-R11-54_BAT3C.373</strain>
    </source>
</reference>
<protein>
    <submittedName>
        <fullName evidence="1">Uncharacterized protein</fullName>
    </submittedName>
</protein>